<gene>
    <name evidence="1" type="ORF">C2S53_000579</name>
</gene>
<dbReference type="Proteomes" id="UP001190926">
    <property type="component" value="Unassembled WGS sequence"/>
</dbReference>
<reference evidence="1 2" key="1">
    <citation type="journal article" date="2021" name="Nat. Commun.">
        <title>Incipient diploidization of the medicinal plant Perilla within 10,000 years.</title>
        <authorList>
            <person name="Zhang Y."/>
            <person name="Shen Q."/>
            <person name="Leng L."/>
            <person name="Zhang D."/>
            <person name="Chen S."/>
            <person name="Shi Y."/>
            <person name="Ning Z."/>
            <person name="Chen S."/>
        </authorList>
    </citation>
    <scope>NUCLEOTIDE SEQUENCE [LARGE SCALE GENOMIC DNA]</scope>
    <source>
        <strain evidence="2">cv. PC099</strain>
    </source>
</reference>
<evidence type="ECO:0000313" key="1">
    <source>
        <dbReference type="EMBL" id="KAH6824142.1"/>
    </source>
</evidence>
<dbReference type="AlphaFoldDB" id="A0AAD4P2Y1"/>
<protein>
    <submittedName>
        <fullName evidence="1">Uncharacterized protein</fullName>
    </submittedName>
</protein>
<evidence type="ECO:0000313" key="2">
    <source>
        <dbReference type="Proteomes" id="UP001190926"/>
    </source>
</evidence>
<sequence length="107" mass="11964">MGVLDVLIRKILRRVHLIGATIVYTRRKVTIIIAPTRVNLGLVHNIRLDLSVLLMGSTSSDSGNSDRLGFQLTYLLGEKSENNVFFPFFLKLDHALSQSVENLSPTK</sequence>
<name>A0AAD4P2Y1_PERFH</name>
<proteinExistence type="predicted"/>
<keyword evidence="2" id="KW-1185">Reference proteome</keyword>
<dbReference type="EMBL" id="SDAM02000514">
    <property type="protein sequence ID" value="KAH6824142.1"/>
    <property type="molecule type" value="Genomic_DNA"/>
</dbReference>
<accession>A0AAD4P2Y1</accession>
<comment type="caution">
    <text evidence="1">The sequence shown here is derived from an EMBL/GenBank/DDBJ whole genome shotgun (WGS) entry which is preliminary data.</text>
</comment>
<organism evidence="1 2">
    <name type="scientific">Perilla frutescens var. hirtella</name>
    <name type="common">Perilla citriodora</name>
    <name type="synonym">Perilla setoyensis</name>
    <dbReference type="NCBI Taxonomy" id="608512"/>
    <lineage>
        <taxon>Eukaryota</taxon>
        <taxon>Viridiplantae</taxon>
        <taxon>Streptophyta</taxon>
        <taxon>Embryophyta</taxon>
        <taxon>Tracheophyta</taxon>
        <taxon>Spermatophyta</taxon>
        <taxon>Magnoliopsida</taxon>
        <taxon>eudicotyledons</taxon>
        <taxon>Gunneridae</taxon>
        <taxon>Pentapetalae</taxon>
        <taxon>asterids</taxon>
        <taxon>lamiids</taxon>
        <taxon>Lamiales</taxon>
        <taxon>Lamiaceae</taxon>
        <taxon>Nepetoideae</taxon>
        <taxon>Elsholtzieae</taxon>
        <taxon>Perilla</taxon>
    </lineage>
</organism>